<evidence type="ECO:0000256" key="2">
    <source>
        <dbReference type="ARBA" id="ARBA00022491"/>
    </source>
</evidence>
<dbReference type="GeneID" id="108700449"/>
<comment type="subcellular location">
    <subcellularLocation>
        <location evidence="1 12">Nucleus</location>
    </subcellularLocation>
</comment>
<organism evidence="14 15">
    <name type="scientific">Xenopus laevis</name>
    <name type="common">African clawed frog</name>
    <dbReference type="NCBI Taxonomy" id="8355"/>
    <lineage>
        <taxon>Eukaryota</taxon>
        <taxon>Metazoa</taxon>
        <taxon>Chordata</taxon>
        <taxon>Craniata</taxon>
        <taxon>Vertebrata</taxon>
        <taxon>Euteleostomi</taxon>
        <taxon>Amphibia</taxon>
        <taxon>Batrachia</taxon>
        <taxon>Anura</taxon>
        <taxon>Pipoidea</taxon>
        <taxon>Pipidae</taxon>
        <taxon>Xenopodinae</taxon>
        <taxon>Xenopus</taxon>
        <taxon>Xenopus</taxon>
    </lineage>
</organism>
<keyword evidence="7 12" id="KW-0539">Nucleus</keyword>
<evidence type="ECO:0000256" key="5">
    <source>
        <dbReference type="ARBA" id="ARBA00023015"/>
    </source>
</evidence>
<protein>
    <recommendedName>
        <fullName evidence="10">GON-4-like protein</fullName>
    </recommendedName>
    <alternativeName>
        <fullName evidence="11">GON-4 homolog</fullName>
    </alternativeName>
</protein>
<evidence type="ECO:0000256" key="10">
    <source>
        <dbReference type="ARBA" id="ARBA00072086"/>
    </source>
</evidence>
<dbReference type="InterPro" id="IPR052435">
    <property type="entry name" value="YY1-Transcr_Regul"/>
</dbReference>
<dbReference type="InterPro" id="IPR003822">
    <property type="entry name" value="PAH"/>
</dbReference>
<dbReference type="FunFam" id="1.10.10.60:FF:000191">
    <property type="entry name" value="GON-4-like protein isoform X1"/>
    <property type="match status" value="1"/>
</dbReference>
<keyword evidence="3" id="KW-0597">Phosphoprotein</keyword>
<feature type="compositionally biased region" description="Acidic residues" evidence="13">
    <location>
        <begin position="169"/>
        <end position="198"/>
    </location>
</feature>
<feature type="compositionally biased region" description="Basic and acidic residues" evidence="13">
    <location>
        <begin position="1143"/>
        <end position="1153"/>
    </location>
</feature>
<dbReference type="Pfam" id="PF21227">
    <property type="entry name" value="Myb_DNA-binding_7"/>
    <property type="match status" value="1"/>
</dbReference>
<evidence type="ECO:0000256" key="12">
    <source>
        <dbReference type="PROSITE-ProRule" id="PRU00810"/>
    </source>
</evidence>
<dbReference type="InterPro" id="IPR009057">
    <property type="entry name" value="Homeodomain-like_sf"/>
</dbReference>
<evidence type="ECO:0000256" key="13">
    <source>
        <dbReference type="SAM" id="MobiDB-lite"/>
    </source>
</evidence>
<feature type="region of interest" description="Disordered" evidence="13">
    <location>
        <begin position="1"/>
        <end position="69"/>
    </location>
</feature>
<feature type="region of interest" description="Disordered" evidence="13">
    <location>
        <begin position="1709"/>
        <end position="1789"/>
    </location>
</feature>
<dbReference type="PANTHER" id="PTHR16088">
    <property type="entry name" value="YY1 ASSOCIATED PROTEIN-RELATED"/>
    <property type="match status" value="1"/>
</dbReference>
<feature type="region of interest" description="Disordered" evidence="13">
    <location>
        <begin position="1592"/>
        <end position="1618"/>
    </location>
</feature>
<feature type="region of interest" description="Disordered" evidence="13">
    <location>
        <begin position="464"/>
        <end position="489"/>
    </location>
</feature>
<dbReference type="PANTHER" id="PTHR16088:SF3">
    <property type="entry name" value="GON-4-LIKE PROTEIN"/>
    <property type="match status" value="1"/>
</dbReference>
<feature type="compositionally biased region" description="Acidic residues" evidence="13">
    <location>
        <begin position="1236"/>
        <end position="1257"/>
    </location>
</feature>
<evidence type="ECO:0000313" key="15">
    <source>
        <dbReference type="RefSeq" id="XP_041430571.1"/>
    </source>
</evidence>
<keyword evidence="14" id="KW-1185">Reference proteome</keyword>
<comment type="subunit">
    <text evidence="9">Found in a complex with YY1, SIN3A and HDAC1.</text>
</comment>
<feature type="compositionally biased region" description="Polar residues" evidence="13">
    <location>
        <begin position="1188"/>
        <end position="1206"/>
    </location>
</feature>
<dbReference type="GO" id="GO:0006355">
    <property type="term" value="P:regulation of DNA-templated transcription"/>
    <property type="evidence" value="ECO:0000318"/>
    <property type="project" value="GO_Central"/>
</dbReference>
<accession>A0A8J1LN02</accession>
<feature type="compositionally biased region" description="Low complexity" evidence="13">
    <location>
        <begin position="1258"/>
        <end position="1272"/>
    </location>
</feature>
<feature type="compositionally biased region" description="Polar residues" evidence="13">
    <location>
        <begin position="1214"/>
        <end position="1225"/>
    </location>
</feature>
<feature type="compositionally biased region" description="Acidic residues" evidence="13">
    <location>
        <begin position="350"/>
        <end position="375"/>
    </location>
</feature>
<keyword evidence="5" id="KW-0805">Transcription regulation</keyword>
<evidence type="ECO:0000256" key="7">
    <source>
        <dbReference type="ARBA" id="ARBA00023242"/>
    </source>
</evidence>
<dbReference type="PROSITE" id="PS51477">
    <property type="entry name" value="PAH"/>
    <property type="match status" value="1"/>
</dbReference>
<evidence type="ECO:0000256" key="3">
    <source>
        <dbReference type="ARBA" id="ARBA00022553"/>
    </source>
</evidence>
<keyword evidence="2" id="KW-0678">Repressor</keyword>
<dbReference type="CDD" id="cd12202">
    <property type="entry name" value="CASP8AP2"/>
    <property type="match status" value="1"/>
</dbReference>
<dbReference type="OrthoDB" id="6257037at2759"/>
<feature type="compositionally biased region" description="Polar residues" evidence="13">
    <location>
        <begin position="990"/>
        <end position="1001"/>
    </location>
</feature>
<feature type="compositionally biased region" description="Basic residues" evidence="13">
    <location>
        <begin position="1369"/>
        <end position="1381"/>
    </location>
</feature>
<evidence type="ECO:0000256" key="6">
    <source>
        <dbReference type="ARBA" id="ARBA00023163"/>
    </source>
</evidence>
<feature type="region of interest" description="Disordered" evidence="13">
    <location>
        <begin position="1660"/>
        <end position="1683"/>
    </location>
</feature>
<dbReference type="Gene3D" id="1.10.10.60">
    <property type="entry name" value="Homeodomain-like"/>
    <property type="match status" value="1"/>
</dbReference>
<proteinExistence type="predicted"/>
<gene>
    <name evidence="15" type="primary">gon4l.S</name>
</gene>
<dbReference type="Proteomes" id="UP000186698">
    <property type="component" value="Chromosome 8S"/>
</dbReference>
<name>A0A8J1LN02_XENLA</name>
<feature type="region of interest" description="Disordered" evidence="13">
    <location>
        <begin position="169"/>
        <end position="213"/>
    </location>
</feature>
<dbReference type="SUPFAM" id="SSF46689">
    <property type="entry name" value="Homeodomain-like"/>
    <property type="match status" value="1"/>
</dbReference>
<dbReference type="GO" id="GO:0003712">
    <property type="term" value="F:transcription coregulator activity"/>
    <property type="evidence" value="ECO:0000318"/>
    <property type="project" value="GO_Central"/>
</dbReference>
<feature type="compositionally biased region" description="Basic and acidic residues" evidence="13">
    <location>
        <begin position="1315"/>
        <end position="1324"/>
    </location>
</feature>
<feature type="compositionally biased region" description="Acidic residues" evidence="13">
    <location>
        <begin position="1291"/>
        <end position="1314"/>
    </location>
</feature>
<dbReference type="InterPro" id="IPR036600">
    <property type="entry name" value="PAH_sf"/>
</dbReference>
<feature type="region of interest" description="Disordered" evidence="13">
    <location>
        <begin position="350"/>
        <end position="376"/>
    </location>
</feature>
<sequence>MSRAEKCHSVSGGGMQPPESVTTSQQEQDPNKSEDDVELCVTLDDQDSEGEEHRRKRKREKEDEEERKEVCDFDETLDQALEDRAKQHNLTAVNVRNILHEVITNEHVVAMMKAAITDTEDMPLFEPKMTRSKLKEVVEKGVVIPTWNLSPIKKVTEVKVPQFVDIHLEEDDSSDEEYWPEEGDEDETAEESLLESDVESTASSPRGHKCPKVLQLPEPVGIEEDESADGQQEASDTPGLVMHIGADVATMGPPPPPKSKPTQDSTFMEKLHAVDEELAFSPMCMDSYQSLDESLIAFRTRSKRPLKDVPIGQLEAKLKAPDITPDMYEQNTADDDEWKKWLISLMEDDVGNEDEGDDDDDPEYNILEDLDEPDTEDLRNDRAVRITKKEVSELMEELFETFQDEIGFSHVDDEGPDEDSNQEAQPNFNTPQAIRFEEPLANLLNEQHRTVKAQLEFLRLRKFLPKSQPQGTDESTPAPEEPKAPPPAKAAPVMFLDVSQRRRLQQQMQQHIQLLSQMHLLTCQNQQLSQPAELSRMFLMELSSFAEKSMMHHRMTNPQFHSAFQPWNLKEALQLLHDFHRQVLEERCPPKPLKKNASEATSLPKHVAWIMATRPLFMYPELLPICALKEKGPRDRVYFTKAEDNLLALGLKHFEGTDYYKPLISKYLVTGKSAQQLTVRIKNLTMKKTPDNIIKFYKRTKLLPIMFKLCDDAHWRDAKAPVEREKHRLPYWLKANLSSIEEEFGKYKKEVQKFPLMIPPGLQLNLKPLPQRFLHRTWRQKRPSILKPLLIRPNSSSTSNNTNFLPKTVTKVSGQDPFPIGLYTRVPSLVPPVVPVQGILGIRPVDVPVGCKFQEVRPTSLCAPRPSRLNPTSIAPIPIAPAKVLQPAMLNQRARRLLGGMSKRRSAIRGPAFKSAPLVHSTPVIFAVPSTTLKLVSLGSPCGVIQPMSSSTGVPITTLLLNPPTIPLSQTIVPSPLNQTHLTEPESHVDSTQGDVQGQEETTFKEDDEWDCVSITIKVKEEGSLGPGGHGDCGGEGTSAKNDIKEEEASPCCPEKTSPEKKGCPFNLTQVPLFPAEQKPASECDPLETEQREGAPTCENGSGLCEQQVGQGLPEEGYGTVGDGSGAQEPSGFSAGQRHRGHTMGDKTKEQDGNRASTSLVLKEEESDNKEEEKPEDEAMEEEDGADDTQNPEAAESPKNTSSSTDGDMDISSPAGTQHDSSSPSGRPESGNDKDGAEEEEEEDFDDLTQDEDEEEISSASEESVLSVPELQETMEKLTWLASERRLSQEGDSEENSQEENSEQEEEEEEEGDEGIERSSQKEEEMTDEVTEGGAESAQSHLCPPLPTPAPTSAVPAGERRRGGSRGPGSHRVRSRRGRARTSKDASKLLLLYDENILAKDPLRAQKDMAFAQSYLNRVREALQLVPGKYEQFLQLIYQFEMSRQERTAMDLCERLRALLRDWPQLVRDFAAFLLPEEALECGLFEEQQAFDKSRKFLRQLEICFMENPAQHQKIIRLLQSCAECPLQEITKLKAQMWQLLRGHNHLQDEFSLFFDQLRPPASCLGDFEVMHWPEDKDYKFDGYEEVTLPELEEEEELGKAAAPRNKRKKDVHQEKEAEWQDTVGKECPCLYQDSSAEQRMKRSKRRTCSQCNTKVCESRAQRTREAPDATVGGPPRSLRQGSSLKELGECNHGNYWVTDPLYTGSPSLSSLVSAPGEGTLPPRDTQDRLCAEPSVGQRGSSDVSGADSNKTRAPTQRGSSASDCTSLGKARLATRDSPRTSAPLRSSRRSLCMKEPEKLPNSIAPSLGLNPTLPNVIERSEVSIIPSSSGSSASVPPYPKPLYPNIDKKSPSPTLEEQTSTMCAKNIKVSSSGEKVILWTREADRVILTMCQERGAQPETFAAISRSLGNKSADEVSRRFQELVLLFQTACVTSSDEEEEAGSTTEMLSDQEVEGED</sequence>
<feature type="compositionally biased region" description="Polar residues" evidence="13">
    <location>
        <begin position="19"/>
        <end position="28"/>
    </location>
</feature>
<feature type="region of interest" description="Disordered" evidence="13">
    <location>
        <begin position="246"/>
        <end position="265"/>
    </location>
</feature>
<feature type="compositionally biased region" description="Polar residues" evidence="13">
    <location>
        <begin position="1738"/>
        <end position="1766"/>
    </location>
</feature>
<dbReference type="CTD" id="108700449"/>
<feature type="region of interest" description="Disordered" evidence="13">
    <location>
        <begin position="1046"/>
        <end position="1065"/>
    </location>
</feature>
<comment type="function">
    <text evidence="8">Has transcriptional repressor activity, probably as part of a complex with YY1, SIN3A and HDAC1. Required for B cell lymphopoiesis.</text>
</comment>
<feature type="compositionally biased region" description="Acidic residues" evidence="13">
    <location>
        <begin position="1165"/>
        <end position="1187"/>
    </location>
</feature>
<keyword evidence="4" id="KW-0677">Repeat</keyword>
<feature type="region of interest" description="Disordered" evidence="13">
    <location>
        <begin position="1935"/>
        <end position="1958"/>
    </location>
</feature>
<dbReference type="SUPFAM" id="SSF47762">
    <property type="entry name" value="PAH2 domain"/>
    <property type="match status" value="2"/>
</dbReference>
<dbReference type="GO" id="GO:0005634">
    <property type="term" value="C:nucleus"/>
    <property type="evidence" value="ECO:0000318"/>
    <property type="project" value="GO_Central"/>
</dbReference>
<dbReference type="FunFam" id="1.20.1160.11:FF:000006">
    <property type="entry name" value="GON-4-like protein isoform X1"/>
    <property type="match status" value="1"/>
</dbReference>
<dbReference type="RefSeq" id="XP_041430571.1">
    <property type="nucleotide sequence ID" value="XM_041574637.1"/>
</dbReference>
<evidence type="ECO:0000313" key="14">
    <source>
        <dbReference type="Proteomes" id="UP000186698"/>
    </source>
</evidence>
<evidence type="ECO:0000256" key="8">
    <source>
        <dbReference type="ARBA" id="ARBA00058628"/>
    </source>
</evidence>
<evidence type="ECO:0000256" key="11">
    <source>
        <dbReference type="ARBA" id="ARBA00078967"/>
    </source>
</evidence>
<feature type="region of interest" description="Disordered" evidence="13">
    <location>
        <begin position="1079"/>
        <end position="1382"/>
    </location>
</feature>
<feature type="region of interest" description="Disordered" evidence="13">
    <location>
        <begin position="408"/>
        <end position="427"/>
    </location>
</feature>
<reference evidence="15" key="1">
    <citation type="submission" date="2025-08" db="UniProtKB">
        <authorList>
            <consortium name="RefSeq"/>
        </authorList>
    </citation>
    <scope>IDENTIFICATION</scope>
    <source>
        <strain evidence="15">J_2021</strain>
        <tissue evidence="15">Erythrocytes</tissue>
    </source>
</reference>
<keyword evidence="6" id="KW-0804">Transcription</keyword>
<feature type="region of interest" description="Disordered" evidence="13">
    <location>
        <begin position="978"/>
        <end position="1007"/>
    </location>
</feature>
<dbReference type="Pfam" id="PF02671">
    <property type="entry name" value="PAH"/>
    <property type="match status" value="2"/>
</dbReference>
<evidence type="ECO:0000256" key="4">
    <source>
        <dbReference type="ARBA" id="ARBA00022737"/>
    </source>
</evidence>
<evidence type="ECO:0000256" key="1">
    <source>
        <dbReference type="ARBA" id="ARBA00004123"/>
    </source>
</evidence>
<dbReference type="InterPro" id="IPR049257">
    <property type="entry name" value="Gon4l/CASP8AP2_myb-like"/>
</dbReference>
<evidence type="ECO:0000256" key="9">
    <source>
        <dbReference type="ARBA" id="ARBA00064584"/>
    </source>
</evidence>
<dbReference type="KEGG" id="xla:108700449"/>
<dbReference type="Gene3D" id="1.20.1160.11">
    <property type="entry name" value="Paired amphipathic helix"/>
    <property type="match status" value="1"/>
</dbReference>